<sequence>MSNLDIRDISYPLREGFPVWPGHEPVKLKIVKSHEAGDEVQVTDMAIGCHTGTHLDAPRHFVAGGGLVDKLDLNTLIGECTVVCYDGDGPLDKAWFEAQALPNPVTRLLLHCKIHDGKLDESRFFSNYVGITEDAAQYLVERGLKLIGTDYLSIGPFYGGNPETHRALLGPAVIIVEGLDLRGVAAGTYTLVCLPLSLPTDGAPCRAVLLPAGAL</sequence>
<dbReference type="EC" id="3.5.1.9" evidence="4"/>
<proteinExistence type="predicted"/>
<organism evidence="12 13">
    <name type="scientific">Armatimonas rosea</name>
    <dbReference type="NCBI Taxonomy" id="685828"/>
    <lineage>
        <taxon>Bacteria</taxon>
        <taxon>Bacillati</taxon>
        <taxon>Armatimonadota</taxon>
        <taxon>Armatimonadia</taxon>
        <taxon>Armatimonadales</taxon>
        <taxon>Armatimonadaceae</taxon>
        <taxon>Armatimonas</taxon>
    </lineage>
</organism>
<keyword evidence="13" id="KW-1185">Reference proteome</keyword>
<dbReference type="EMBL" id="JACHGW010000006">
    <property type="protein sequence ID" value="MBB6053357.1"/>
    <property type="molecule type" value="Genomic_DNA"/>
</dbReference>
<dbReference type="RefSeq" id="WP_184203451.1">
    <property type="nucleotide sequence ID" value="NZ_JACHGW010000006.1"/>
</dbReference>
<evidence type="ECO:0000256" key="9">
    <source>
        <dbReference type="ARBA" id="ARBA00023079"/>
    </source>
</evidence>
<comment type="catalytic activity">
    <reaction evidence="10">
        <text>N-formyl-L-kynurenine + H2O = L-kynurenine + formate + H(+)</text>
        <dbReference type="Rhea" id="RHEA:13009"/>
        <dbReference type="ChEBI" id="CHEBI:15377"/>
        <dbReference type="ChEBI" id="CHEBI:15378"/>
        <dbReference type="ChEBI" id="CHEBI:15740"/>
        <dbReference type="ChEBI" id="CHEBI:57959"/>
        <dbReference type="ChEBI" id="CHEBI:58629"/>
        <dbReference type="EC" id="3.5.1.9"/>
    </reaction>
</comment>
<evidence type="ECO:0000256" key="1">
    <source>
        <dbReference type="ARBA" id="ARBA00001947"/>
    </source>
</evidence>
<dbReference type="GO" id="GO:0019441">
    <property type="term" value="P:L-tryptophan catabolic process to kynurenine"/>
    <property type="evidence" value="ECO:0007669"/>
    <property type="project" value="InterPro"/>
</dbReference>
<dbReference type="AlphaFoldDB" id="A0A7W9WA89"/>
<evidence type="ECO:0000256" key="10">
    <source>
        <dbReference type="ARBA" id="ARBA00048496"/>
    </source>
</evidence>
<reference evidence="12 13" key="1">
    <citation type="submission" date="2020-08" db="EMBL/GenBank/DDBJ databases">
        <title>Genomic Encyclopedia of Type Strains, Phase IV (KMG-IV): sequencing the most valuable type-strain genomes for metagenomic binning, comparative biology and taxonomic classification.</title>
        <authorList>
            <person name="Goeker M."/>
        </authorList>
    </citation>
    <scope>NUCLEOTIDE SEQUENCE [LARGE SCALE GENOMIC DNA]</scope>
    <source>
        <strain evidence="12 13">DSM 23562</strain>
    </source>
</reference>
<evidence type="ECO:0000256" key="2">
    <source>
        <dbReference type="ARBA" id="ARBA00002204"/>
    </source>
</evidence>
<comment type="pathway">
    <text evidence="11">Amino-acid degradation; L-tryptophan degradation via kynurenine pathway; L-kynurenine from L-tryptophan: step 2/2.</text>
</comment>
<dbReference type="FunFam" id="3.50.30.50:FF:000001">
    <property type="entry name" value="Kynurenine formamidase"/>
    <property type="match status" value="1"/>
</dbReference>
<dbReference type="GO" id="GO:0004061">
    <property type="term" value="F:arylformamidase activity"/>
    <property type="evidence" value="ECO:0007669"/>
    <property type="project" value="UniProtKB-EC"/>
</dbReference>
<dbReference type="PANTHER" id="PTHR31118">
    <property type="entry name" value="CYCLASE-LIKE PROTEIN 2"/>
    <property type="match status" value="1"/>
</dbReference>
<keyword evidence="6" id="KW-0479">Metal-binding</keyword>
<comment type="subunit">
    <text evidence="3">Homodimer.</text>
</comment>
<accession>A0A7W9WA89</accession>
<dbReference type="Proteomes" id="UP000520814">
    <property type="component" value="Unassembled WGS sequence"/>
</dbReference>
<evidence type="ECO:0000256" key="3">
    <source>
        <dbReference type="ARBA" id="ARBA00011738"/>
    </source>
</evidence>
<dbReference type="InterPro" id="IPR007325">
    <property type="entry name" value="KFase/CYL"/>
</dbReference>
<keyword evidence="8" id="KW-0862">Zinc</keyword>
<dbReference type="Gene3D" id="3.50.30.50">
    <property type="entry name" value="Putative cyclase"/>
    <property type="match status" value="1"/>
</dbReference>
<evidence type="ECO:0000256" key="8">
    <source>
        <dbReference type="ARBA" id="ARBA00022833"/>
    </source>
</evidence>
<dbReference type="Pfam" id="PF04199">
    <property type="entry name" value="Cyclase"/>
    <property type="match status" value="1"/>
</dbReference>
<evidence type="ECO:0000313" key="12">
    <source>
        <dbReference type="EMBL" id="MBB6053357.1"/>
    </source>
</evidence>
<dbReference type="SUPFAM" id="SSF102198">
    <property type="entry name" value="Putative cyclase"/>
    <property type="match status" value="1"/>
</dbReference>
<dbReference type="InterPro" id="IPR037175">
    <property type="entry name" value="KFase_sf"/>
</dbReference>
<dbReference type="GO" id="GO:0046872">
    <property type="term" value="F:metal ion binding"/>
    <property type="evidence" value="ECO:0007669"/>
    <property type="project" value="UniProtKB-KW"/>
</dbReference>
<comment type="function">
    <text evidence="2">Catalyzes the hydrolysis of N-formyl-L-kynurenine to L-kynurenine, the second step in the kynurenine pathway of tryptophan degradation.</text>
</comment>
<evidence type="ECO:0000256" key="4">
    <source>
        <dbReference type="ARBA" id="ARBA00012930"/>
    </source>
</evidence>
<evidence type="ECO:0000256" key="11">
    <source>
        <dbReference type="ARBA" id="ARBA00060547"/>
    </source>
</evidence>
<keyword evidence="7 12" id="KW-0378">Hydrolase</keyword>
<dbReference type="PANTHER" id="PTHR31118:SF12">
    <property type="entry name" value="CYCLASE-LIKE PROTEIN 2"/>
    <property type="match status" value="1"/>
</dbReference>
<evidence type="ECO:0000256" key="7">
    <source>
        <dbReference type="ARBA" id="ARBA00022801"/>
    </source>
</evidence>
<evidence type="ECO:0000256" key="6">
    <source>
        <dbReference type="ARBA" id="ARBA00022723"/>
    </source>
</evidence>
<keyword evidence="9" id="KW-0823">Tryptophan catabolism</keyword>
<evidence type="ECO:0000313" key="13">
    <source>
        <dbReference type="Proteomes" id="UP000520814"/>
    </source>
</evidence>
<evidence type="ECO:0000256" key="5">
    <source>
        <dbReference type="ARBA" id="ARBA00014889"/>
    </source>
</evidence>
<comment type="caution">
    <text evidence="12">The sequence shown here is derived from an EMBL/GenBank/DDBJ whole genome shotgun (WGS) entry which is preliminary data.</text>
</comment>
<gene>
    <name evidence="12" type="ORF">HNQ39_005191</name>
</gene>
<comment type="cofactor">
    <cofactor evidence="1">
        <name>Zn(2+)</name>
        <dbReference type="ChEBI" id="CHEBI:29105"/>
    </cofactor>
</comment>
<protein>
    <recommendedName>
        <fullName evidence="5">Kynurenine formamidase</fullName>
        <ecNumber evidence="4">3.5.1.9</ecNumber>
    </recommendedName>
</protein>
<name>A0A7W9WA89_ARMRO</name>